<organism evidence="3 4">
    <name type="scientific">Halogranum gelatinilyticum</name>
    <dbReference type="NCBI Taxonomy" id="660521"/>
    <lineage>
        <taxon>Archaea</taxon>
        <taxon>Methanobacteriati</taxon>
        <taxon>Methanobacteriota</taxon>
        <taxon>Stenosarchaea group</taxon>
        <taxon>Halobacteria</taxon>
        <taxon>Halobacteriales</taxon>
        <taxon>Haloferacaceae</taxon>
    </lineage>
</organism>
<dbReference type="AlphaFoldDB" id="A0A1G9ZIK0"/>
<comment type="similarity">
    <text evidence="1">Belongs to the universal stress protein A family.</text>
</comment>
<sequence length="148" mass="15924">MNLLTVVLSMISRILVPMDDSEMAQQALEYALENHPEAEITVLHVEGGPSLMGGAATALALEEDPEAAAEEHSKAVFEDARELAAEYDVDITTEVQMGHPAREILNRADDFDAIVLGSHSGSLVDRLIVGNVAQKVVRQSPIPVIVAR</sequence>
<dbReference type="PANTHER" id="PTHR46268">
    <property type="entry name" value="STRESS RESPONSE PROTEIN NHAX"/>
    <property type="match status" value="1"/>
</dbReference>
<evidence type="ECO:0000313" key="3">
    <source>
        <dbReference type="EMBL" id="SDN20323.1"/>
    </source>
</evidence>
<protein>
    <submittedName>
        <fullName evidence="3">Nucleotide-binding universal stress protein, UspA family</fullName>
    </submittedName>
</protein>
<accession>A0A1G9ZIK0</accession>
<dbReference type="PRINTS" id="PR01438">
    <property type="entry name" value="UNVRSLSTRESS"/>
</dbReference>
<dbReference type="Pfam" id="PF00582">
    <property type="entry name" value="Usp"/>
    <property type="match status" value="1"/>
</dbReference>
<keyword evidence="4" id="KW-1185">Reference proteome</keyword>
<dbReference type="Proteomes" id="UP000199451">
    <property type="component" value="Unassembled WGS sequence"/>
</dbReference>
<proteinExistence type="inferred from homology"/>
<evidence type="ECO:0000259" key="2">
    <source>
        <dbReference type="Pfam" id="PF00582"/>
    </source>
</evidence>
<dbReference type="SUPFAM" id="SSF52402">
    <property type="entry name" value="Adenine nucleotide alpha hydrolases-like"/>
    <property type="match status" value="1"/>
</dbReference>
<dbReference type="EMBL" id="FNHL01000007">
    <property type="protein sequence ID" value="SDN20323.1"/>
    <property type="molecule type" value="Genomic_DNA"/>
</dbReference>
<evidence type="ECO:0000256" key="1">
    <source>
        <dbReference type="ARBA" id="ARBA00008791"/>
    </source>
</evidence>
<name>A0A1G9ZIK0_9EURY</name>
<dbReference type="InterPro" id="IPR014729">
    <property type="entry name" value="Rossmann-like_a/b/a_fold"/>
</dbReference>
<dbReference type="InterPro" id="IPR006015">
    <property type="entry name" value="Universal_stress_UspA"/>
</dbReference>
<dbReference type="STRING" id="660521.SAMN04487949_3654"/>
<dbReference type="Gene3D" id="3.40.50.620">
    <property type="entry name" value="HUPs"/>
    <property type="match status" value="1"/>
</dbReference>
<feature type="domain" description="UspA" evidence="2">
    <location>
        <begin position="10"/>
        <end position="148"/>
    </location>
</feature>
<dbReference type="PANTHER" id="PTHR46268:SF24">
    <property type="entry name" value="UNIVERSAL STRESS PROTEIN"/>
    <property type="match status" value="1"/>
</dbReference>
<dbReference type="CDD" id="cd00293">
    <property type="entry name" value="USP-like"/>
    <property type="match status" value="1"/>
</dbReference>
<gene>
    <name evidence="3" type="ORF">SAMN04487949_3654</name>
</gene>
<evidence type="ECO:0000313" key="4">
    <source>
        <dbReference type="Proteomes" id="UP000199451"/>
    </source>
</evidence>
<reference evidence="4" key="1">
    <citation type="submission" date="2016-10" db="EMBL/GenBank/DDBJ databases">
        <authorList>
            <person name="Varghese N."/>
            <person name="Submissions S."/>
        </authorList>
    </citation>
    <scope>NUCLEOTIDE SEQUENCE [LARGE SCALE GENOMIC DNA]</scope>
    <source>
        <strain evidence="4">CGMCC 1.10119</strain>
    </source>
</reference>
<dbReference type="InterPro" id="IPR006016">
    <property type="entry name" value="UspA"/>
</dbReference>